<dbReference type="PANTHER" id="PTHR43037:SF1">
    <property type="entry name" value="BLL1128 PROTEIN"/>
    <property type="match status" value="1"/>
</dbReference>
<proteinExistence type="predicted"/>
<gene>
    <name evidence="2" type="ORF">MNBD_GAMMA02-1729</name>
</gene>
<dbReference type="AlphaFoldDB" id="A0A3B0W7B4"/>
<dbReference type="EMBL" id="UOFA01000320">
    <property type="protein sequence ID" value="VAW47092.1"/>
    <property type="molecule type" value="Genomic_DNA"/>
</dbReference>
<reference evidence="2" key="1">
    <citation type="submission" date="2018-06" db="EMBL/GenBank/DDBJ databases">
        <authorList>
            <person name="Zhirakovskaya E."/>
        </authorList>
    </citation>
    <scope>NUCLEOTIDE SEQUENCE</scope>
</reference>
<keyword evidence="1" id="KW-0732">Signal</keyword>
<feature type="non-terminal residue" evidence="2">
    <location>
        <position position="1"/>
    </location>
</feature>
<accession>A0A3B0W7B4</accession>
<organism evidence="2">
    <name type="scientific">hydrothermal vent metagenome</name>
    <dbReference type="NCBI Taxonomy" id="652676"/>
    <lineage>
        <taxon>unclassified sequences</taxon>
        <taxon>metagenomes</taxon>
        <taxon>ecological metagenomes</taxon>
    </lineage>
</organism>
<name>A0A3B0W7B4_9ZZZZ</name>
<dbReference type="InterPro" id="IPR029058">
    <property type="entry name" value="AB_hydrolase_fold"/>
</dbReference>
<evidence type="ECO:0000256" key="1">
    <source>
        <dbReference type="ARBA" id="ARBA00022729"/>
    </source>
</evidence>
<evidence type="ECO:0008006" key="3">
    <source>
        <dbReference type="Google" id="ProtNLM"/>
    </source>
</evidence>
<dbReference type="PANTHER" id="PTHR43037">
    <property type="entry name" value="UNNAMED PRODUCT-RELATED"/>
    <property type="match status" value="1"/>
</dbReference>
<sequence>ANGPPRLINGDSWDEALPFVVLSPQRSGGGCTTSNEIRDFINYALVNYDLNPARVYLTGLSCGAIGSWNYLGNNTDTQIAAMVPIAGNGTGAFNNVGCDLGIVPIWAFHGDNDGTVGVGGTTGPINNILDCQIPQPADVSMVIYPGVGHNSWRRTYDLSDSSSEGHDIYHWLLNFKNDEAIAVP</sequence>
<dbReference type="Gene3D" id="3.40.50.1820">
    <property type="entry name" value="alpha/beta hydrolase"/>
    <property type="match status" value="1"/>
</dbReference>
<dbReference type="InterPro" id="IPR050955">
    <property type="entry name" value="Plant_Biomass_Hydrol_Est"/>
</dbReference>
<evidence type="ECO:0000313" key="2">
    <source>
        <dbReference type="EMBL" id="VAW47092.1"/>
    </source>
</evidence>
<protein>
    <recommendedName>
        <fullName evidence="3">Dienelactone hydrolase domain-containing protein</fullName>
    </recommendedName>
</protein>
<dbReference type="SUPFAM" id="SSF53474">
    <property type="entry name" value="alpha/beta-Hydrolases"/>
    <property type="match status" value="1"/>
</dbReference>